<proteinExistence type="predicted"/>
<accession>A0A8H5LIP4</accession>
<evidence type="ECO:0000256" key="1">
    <source>
        <dbReference type="SAM" id="Coils"/>
    </source>
</evidence>
<comment type="caution">
    <text evidence="3">The sequence shown here is derived from an EMBL/GenBank/DDBJ whole genome shotgun (WGS) entry which is preliminary data.</text>
</comment>
<feature type="coiled-coil region" evidence="1">
    <location>
        <begin position="227"/>
        <end position="254"/>
    </location>
</feature>
<sequence length="260" mass="27991">MDKSAPWTVLQGTLSICNATTTGIWGILKGHEHYGFLAGAAALNSGMTAAAFFTMREYIISPILVHTLPLDQYERRRHELGISRASQETDNLLASTSGPQFSSMRSQKVLDSALSGMAAGGLLRGLRSGPKAAVSGAITVGAAATLLQLGFNEFTVQRLKLISRQRSPEGGIISTTPQSGLTLRSPLAIEQGPTPGGSPTPEQEPTSWKTKALSLLGIKKLSEDEYLQRLKLQRENHLLRIAELERKLEEEKAKDNASGV</sequence>
<protein>
    <submittedName>
        <fullName evidence="3">Uncharacterized protein</fullName>
    </submittedName>
</protein>
<dbReference type="PANTHER" id="PTHR41390:SF1">
    <property type="entry name" value="NADH-UBIQUINONE OXIDOREDUCTASE 213 KDA SUBUNIT"/>
    <property type="match status" value="1"/>
</dbReference>
<dbReference type="OrthoDB" id="3366659at2759"/>
<name>A0A8H5LIP4_9AGAR</name>
<keyword evidence="1" id="KW-0175">Coiled coil</keyword>
<reference evidence="3 4" key="1">
    <citation type="journal article" date="2020" name="ISME J.">
        <title>Uncovering the hidden diversity of litter-decomposition mechanisms in mushroom-forming fungi.</title>
        <authorList>
            <person name="Floudas D."/>
            <person name="Bentzer J."/>
            <person name="Ahren D."/>
            <person name="Johansson T."/>
            <person name="Persson P."/>
            <person name="Tunlid A."/>
        </authorList>
    </citation>
    <scope>NUCLEOTIDE SEQUENCE [LARGE SCALE GENOMIC DNA]</scope>
    <source>
        <strain evidence="3 4">CBS 146.42</strain>
    </source>
</reference>
<evidence type="ECO:0000313" key="4">
    <source>
        <dbReference type="Proteomes" id="UP000559027"/>
    </source>
</evidence>
<keyword evidence="4" id="KW-1185">Reference proteome</keyword>
<dbReference type="EMBL" id="JAACJO010000005">
    <property type="protein sequence ID" value="KAF5358554.1"/>
    <property type="molecule type" value="Genomic_DNA"/>
</dbReference>
<organism evidence="3 4">
    <name type="scientific">Leucocoprinus leucothites</name>
    <dbReference type="NCBI Taxonomy" id="201217"/>
    <lineage>
        <taxon>Eukaryota</taxon>
        <taxon>Fungi</taxon>
        <taxon>Dikarya</taxon>
        <taxon>Basidiomycota</taxon>
        <taxon>Agaricomycotina</taxon>
        <taxon>Agaricomycetes</taxon>
        <taxon>Agaricomycetidae</taxon>
        <taxon>Agaricales</taxon>
        <taxon>Agaricineae</taxon>
        <taxon>Agaricaceae</taxon>
        <taxon>Leucocoprinus</taxon>
    </lineage>
</organism>
<dbReference type="AlphaFoldDB" id="A0A8H5LIP4"/>
<dbReference type="PANTHER" id="PTHR41390">
    <property type="entry name" value="CHROMOSOME 7, WHOLE GENOME SHOTGUN SEQUENCE"/>
    <property type="match status" value="1"/>
</dbReference>
<evidence type="ECO:0000313" key="3">
    <source>
        <dbReference type="EMBL" id="KAF5358554.1"/>
    </source>
</evidence>
<evidence type="ECO:0000256" key="2">
    <source>
        <dbReference type="SAM" id="MobiDB-lite"/>
    </source>
</evidence>
<feature type="region of interest" description="Disordered" evidence="2">
    <location>
        <begin position="187"/>
        <end position="207"/>
    </location>
</feature>
<gene>
    <name evidence="3" type="ORF">D9756_001309</name>
</gene>
<dbReference type="Proteomes" id="UP000559027">
    <property type="component" value="Unassembled WGS sequence"/>
</dbReference>